<dbReference type="OrthoDB" id="1523883at2759"/>
<evidence type="ECO:0000313" key="3">
    <source>
        <dbReference type="Proteomes" id="UP001141434"/>
    </source>
</evidence>
<dbReference type="GeneID" id="81393470"/>
<name>A0A9W9FJQ2_9EURO</name>
<feature type="transmembrane region" description="Helical" evidence="1">
    <location>
        <begin position="63"/>
        <end position="83"/>
    </location>
</feature>
<keyword evidence="1" id="KW-0472">Membrane</keyword>
<sequence length="162" mass="17659">MASGLILNPIHLLHIAPLATSTGSLAHALVELTTTSAFLSPSIRKQSETLLPNWFDQFFRRSVWSVLTLNLGTISTTAATLVLNRRNPALQTTSFYWAGLAGAVGHLLFVPLVAGPVQRIVEDCSKGKASVDLERWVSVHRIRMLLVDFPAWLAFVGAVLTL</sequence>
<dbReference type="RefSeq" id="XP_056512329.1">
    <property type="nucleotide sequence ID" value="XM_056654302.1"/>
</dbReference>
<dbReference type="EMBL" id="JAPMSZ010000005">
    <property type="protein sequence ID" value="KAJ5101498.1"/>
    <property type="molecule type" value="Genomic_DNA"/>
</dbReference>
<keyword evidence="1" id="KW-1133">Transmembrane helix</keyword>
<evidence type="ECO:0000256" key="1">
    <source>
        <dbReference type="SAM" id="Phobius"/>
    </source>
</evidence>
<accession>A0A9W9FJQ2</accession>
<gene>
    <name evidence="2" type="ORF">NUU61_003720</name>
</gene>
<dbReference type="AlphaFoldDB" id="A0A9W9FJQ2"/>
<organism evidence="2 3">
    <name type="scientific">Penicillium alfredii</name>
    <dbReference type="NCBI Taxonomy" id="1506179"/>
    <lineage>
        <taxon>Eukaryota</taxon>
        <taxon>Fungi</taxon>
        <taxon>Dikarya</taxon>
        <taxon>Ascomycota</taxon>
        <taxon>Pezizomycotina</taxon>
        <taxon>Eurotiomycetes</taxon>
        <taxon>Eurotiomycetidae</taxon>
        <taxon>Eurotiales</taxon>
        <taxon>Aspergillaceae</taxon>
        <taxon>Penicillium</taxon>
    </lineage>
</organism>
<proteinExistence type="predicted"/>
<dbReference type="Proteomes" id="UP001141434">
    <property type="component" value="Unassembled WGS sequence"/>
</dbReference>
<reference evidence="2" key="1">
    <citation type="submission" date="2022-11" db="EMBL/GenBank/DDBJ databases">
        <authorList>
            <person name="Petersen C."/>
        </authorList>
    </citation>
    <scope>NUCLEOTIDE SEQUENCE</scope>
    <source>
        <strain evidence="2">IBT 34128</strain>
    </source>
</reference>
<reference evidence="2" key="2">
    <citation type="journal article" date="2023" name="IMA Fungus">
        <title>Comparative genomic study of the Penicillium genus elucidates a diverse pangenome and 15 lateral gene transfer events.</title>
        <authorList>
            <person name="Petersen C."/>
            <person name="Sorensen T."/>
            <person name="Nielsen M.R."/>
            <person name="Sondergaard T.E."/>
            <person name="Sorensen J.L."/>
            <person name="Fitzpatrick D.A."/>
            <person name="Frisvad J.C."/>
            <person name="Nielsen K.L."/>
        </authorList>
    </citation>
    <scope>NUCLEOTIDE SEQUENCE</scope>
    <source>
        <strain evidence="2">IBT 34128</strain>
    </source>
</reference>
<protein>
    <submittedName>
        <fullName evidence="2">Uncharacterized protein</fullName>
    </submittedName>
</protein>
<feature type="transmembrane region" description="Helical" evidence="1">
    <location>
        <begin position="95"/>
        <end position="121"/>
    </location>
</feature>
<keyword evidence="3" id="KW-1185">Reference proteome</keyword>
<evidence type="ECO:0000313" key="2">
    <source>
        <dbReference type="EMBL" id="KAJ5101498.1"/>
    </source>
</evidence>
<comment type="caution">
    <text evidence="2">The sequence shown here is derived from an EMBL/GenBank/DDBJ whole genome shotgun (WGS) entry which is preliminary data.</text>
</comment>
<keyword evidence="1" id="KW-0812">Transmembrane</keyword>